<evidence type="ECO:0000313" key="13">
    <source>
        <dbReference type="Proteomes" id="UP000276526"/>
    </source>
</evidence>
<comment type="similarity">
    <text evidence="1 8 9">Belongs to the universal ribosomal protein uS11 family.</text>
</comment>
<dbReference type="InterPro" id="IPR036967">
    <property type="entry name" value="Ribosomal_uS11_sf"/>
</dbReference>
<sequence length="134" mass="14374">MPPKTRSTSRRTGRRVVKKNVTHGAAYIKSTFNNTIVSITDEKGAVISWASSGHVGFKGSRKSTPFAAQMAAESAARKAMEHGMKKVDVFVKGPGSGRETAIRSLSTAGLEVGTISDVTPQPHNGCRPPKRRRV</sequence>
<dbReference type="PIRSF" id="PIRSF002131">
    <property type="entry name" value="Ribosomal_S11"/>
    <property type="match status" value="1"/>
</dbReference>
<dbReference type="Gene3D" id="3.30.420.80">
    <property type="entry name" value="Ribosomal protein S11"/>
    <property type="match status" value="1"/>
</dbReference>
<dbReference type="GO" id="GO:0019843">
    <property type="term" value="F:rRNA binding"/>
    <property type="evidence" value="ECO:0007669"/>
    <property type="project" value="UniProtKB-UniRule"/>
</dbReference>
<evidence type="ECO:0000256" key="4">
    <source>
        <dbReference type="ARBA" id="ARBA00022980"/>
    </source>
</evidence>
<dbReference type="GO" id="GO:0003735">
    <property type="term" value="F:structural constituent of ribosome"/>
    <property type="evidence" value="ECO:0007669"/>
    <property type="project" value="InterPro"/>
</dbReference>
<evidence type="ECO:0000313" key="14">
    <source>
        <dbReference type="Proteomes" id="UP000278422"/>
    </source>
</evidence>
<accession>A0A426QD43</accession>
<dbReference type="Proteomes" id="UP000276526">
    <property type="component" value="Unassembled WGS sequence"/>
</dbReference>
<dbReference type="EMBL" id="PQNK01000013">
    <property type="protein sequence ID" value="RRO86085.1"/>
    <property type="molecule type" value="Genomic_DNA"/>
</dbReference>
<dbReference type="InterPro" id="IPR019981">
    <property type="entry name" value="Ribosomal_uS11_bac-type"/>
</dbReference>
<evidence type="ECO:0000256" key="6">
    <source>
        <dbReference type="ARBA" id="ARBA00035160"/>
    </source>
</evidence>
<gene>
    <name evidence="8" type="primary">rpsK</name>
    <name evidence="12" type="ORF">CXF42_05320</name>
    <name evidence="11" type="ORF">CXF48_08330</name>
</gene>
<dbReference type="SUPFAM" id="SSF53137">
    <property type="entry name" value="Translational machinery components"/>
    <property type="match status" value="1"/>
</dbReference>
<evidence type="ECO:0000313" key="12">
    <source>
        <dbReference type="EMBL" id="RRQ04132.1"/>
    </source>
</evidence>
<dbReference type="InterPro" id="IPR001971">
    <property type="entry name" value="Ribosomal_uS11"/>
</dbReference>
<dbReference type="AlphaFoldDB" id="A0A426QD43"/>
<dbReference type="FunFam" id="3.30.420.80:FF:000001">
    <property type="entry name" value="30S ribosomal protein S11"/>
    <property type="match status" value="1"/>
</dbReference>
<evidence type="ECO:0000256" key="8">
    <source>
        <dbReference type="HAMAP-Rule" id="MF_01310"/>
    </source>
</evidence>
<dbReference type="GO" id="GO:0006412">
    <property type="term" value="P:translation"/>
    <property type="evidence" value="ECO:0007669"/>
    <property type="project" value="UniProtKB-UniRule"/>
</dbReference>
<comment type="subunit">
    <text evidence="8">Part of the 30S ribosomal subunit. Interacts with proteins S7 and S18. Binds to IF-3.</text>
</comment>
<organism evidence="12 14">
    <name type="scientific">Corynebacterium bovis</name>
    <dbReference type="NCBI Taxonomy" id="36808"/>
    <lineage>
        <taxon>Bacteria</taxon>
        <taxon>Bacillati</taxon>
        <taxon>Actinomycetota</taxon>
        <taxon>Actinomycetes</taxon>
        <taxon>Mycobacteriales</taxon>
        <taxon>Corynebacteriaceae</taxon>
        <taxon>Corynebacterium</taxon>
    </lineage>
</organism>
<dbReference type="InterPro" id="IPR018102">
    <property type="entry name" value="Ribosomal_uS11_CS"/>
</dbReference>
<dbReference type="GO" id="GO:1990904">
    <property type="term" value="C:ribonucleoprotein complex"/>
    <property type="evidence" value="ECO:0007669"/>
    <property type="project" value="UniProtKB-KW"/>
</dbReference>
<dbReference type="OrthoDB" id="9806415at2"/>
<dbReference type="GO" id="GO:0005840">
    <property type="term" value="C:ribosome"/>
    <property type="evidence" value="ECO:0007669"/>
    <property type="project" value="UniProtKB-KW"/>
</dbReference>
<dbReference type="Pfam" id="PF00411">
    <property type="entry name" value="Ribosomal_S11"/>
    <property type="match status" value="1"/>
</dbReference>
<evidence type="ECO:0000256" key="3">
    <source>
        <dbReference type="ARBA" id="ARBA00022884"/>
    </source>
</evidence>
<keyword evidence="2 8" id="KW-0699">rRNA-binding</keyword>
<dbReference type="GeneID" id="60808063"/>
<dbReference type="NCBIfam" id="NF003698">
    <property type="entry name" value="PRK05309.1"/>
    <property type="match status" value="1"/>
</dbReference>
<name>A0A426QD43_9CORY</name>
<feature type="region of interest" description="Disordered" evidence="10">
    <location>
        <begin position="115"/>
        <end position="134"/>
    </location>
</feature>
<dbReference type="HAMAP" id="MF_01310">
    <property type="entry name" value="Ribosomal_uS11"/>
    <property type="match status" value="1"/>
</dbReference>
<evidence type="ECO:0000256" key="5">
    <source>
        <dbReference type="ARBA" id="ARBA00023274"/>
    </source>
</evidence>
<evidence type="ECO:0000256" key="1">
    <source>
        <dbReference type="ARBA" id="ARBA00006194"/>
    </source>
</evidence>
<dbReference type="NCBIfam" id="TIGR03632">
    <property type="entry name" value="uS11_bact"/>
    <property type="match status" value="1"/>
</dbReference>
<evidence type="ECO:0000256" key="10">
    <source>
        <dbReference type="SAM" id="MobiDB-lite"/>
    </source>
</evidence>
<dbReference type="PANTHER" id="PTHR11759">
    <property type="entry name" value="40S RIBOSOMAL PROTEIN S14/30S RIBOSOMAL PROTEIN S11"/>
    <property type="match status" value="1"/>
</dbReference>
<dbReference type="Proteomes" id="UP000278422">
    <property type="component" value="Unassembled WGS sequence"/>
</dbReference>
<proteinExistence type="inferred from homology"/>
<dbReference type="EMBL" id="PQNQ01000011">
    <property type="protein sequence ID" value="RRQ04132.1"/>
    <property type="molecule type" value="Genomic_DNA"/>
</dbReference>
<comment type="caution">
    <text evidence="12">The sequence shown here is derived from an EMBL/GenBank/DDBJ whole genome shotgun (WGS) entry which is preliminary data.</text>
</comment>
<keyword evidence="3 8" id="KW-0694">RNA-binding</keyword>
<comment type="function">
    <text evidence="7 8">Located on the platform of the 30S subunit, it bridges several disparate RNA helices of the 16S rRNA. Forms part of the Shine-Dalgarno cleft in the 70S ribosome.</text>
</comment>
<dbReference type="RefSeq" id="WP_010271959.1">
    <property type="nucleotide sequence ID" value="NZ_CP066067.1"/>
</dbReference>
<keyword evidence="5 8" id="KW-0687">Ribonucleoprotein</keyword>
<evidence type="ECO:0000256" key="7">
    <source>
        <dbReference type="ARBA" id="ARBA00058053"/>
    </source>
</evidence>
<keyword evidence="14" id="KW-1185">Reference proteome</keyword>
<protein>
    <recommendedName>
        <fullName evidence="6 8">Small ribosomal subunit protein uS11</fullName>
    </recommendedName>
</protein>
<evidence type="ECO:0000256" key="2">
    <source>
        <dbReference type="ARBA" id="ARBA00022730"/>
    </source>
</evidence>
<evidence type="ECO:0000313" key="11">
    <source>
        <dbReference type="EMBL" id="RRO86085.1"/>
    </source>
</evidence>
<reference evidence="13 14" key="1">
    <citation type="submission" date="2018-01" db="EMBL/GenBank/DDBJ databases">
        <title>Twenty Corynebacterium bovis Genomes.</title>
        <authorList>
            <person name="Gulvik C.A."/>
        </authorList>
    </citation>
    <scope>NUCLEOTIDE SEQUENCE [LARGE SCALE GENOMIC DNA]</scope>
    <source>
        <strain evidence="12 14">16-2004</strain>
        <strain evidence="11 13">F6900</strain>
    </source>
</reference>
<evidence type="ECO:0000256" key="9">
    <source>
        <dbReference type="RuleBase" id="RU003629"/>
    </source>
</evidence>
<keyword evidence="4 8" id="KW-0689">Ribosomal protein</keyword>
<dbReference type="PROSITE" id="PS00054">
    <property type="entry name" value="RIBOSOMAL_S11"/>
    <property type="match status" value="1"/>
</dbReference>